<protein>
    <submittedName>
        <fullName evidence="2">Uncharacterized protein</fullName>
    </submittedName>
</protein>
<keyword evidence="3" id="KW-1185">Reference proteome</keyword>
<evidence type="ECO:0000313" key="3">
    <source>
        <dbReference type="Proteomes" id="UP000249056"/>
    </source>
</evidence>
<feature type="compositionally biased region" description="Polar residues" evidence="1">
    <location>
        <begin position="139"/>
        <end position="150"/>
    </location>
</feature>
<name>A0A395IFQ8_9HELO</name>
<dbReference type="Proteomes" id="UP000249056">
    <property type="component" value="Unassembled WGS sequence"/>
</dbReference>
<gene>
    <name evidence="2" type="ORF">DID88_006650</name>
</gene>
<accession>A0A395IFQ8</accession>
<feature type="region of interest" description="Disordered" evidence="1">
    <location>
        <begin position="399"/>
        <end position="421"/>
    </location>
</feature>
<reference evidence="2 3" key="1">
    <citation type="submission" date="2018-06" db="EMBL/GenBank/DDBJ databases">
        <title>Genome Sequence of the Brown Rot Fungal Pathogen Monilinia fructigena.</title>
        <authorList>
            <person name="Landi L."/>
            <person name="De Miccolis Angelini R.M."/>
            <person name="Pollastro S."/>
            <person name="Abate D."/>
            <person name="Faretra F."/>
            <person name="Romanazzi G."/>
        </authorList>
    </citation>
    <scope>NUCLEOTIDE SEQUENCE [LARGE SCALE GENOMIC DNA]</scope>
    <source>
        <strain evidence="2 3">Mfrg269</strain>
    </source>
</reference>
<feature type="region of interest" description="Disordered" evidence="1">
    <location>
        <begin position="361"/>
        <end position="384"/>
    </location>
</feature>
<feature type="region of interest" description="Disordered" evidence="1">
    <location>
        <begin position="139"/>
        <end position="214"/>
    </location>
</feature>
<proteinExistence type="predicted"/>
<organism evidence="2 3">
    <name type="scientific">Monilinia fructigena</name>
    <dbReference type="NCBI Taxonomy" id="38457"/>
    <lineage>
        <taxon>Eukaryota</taxon>
        <taxon>Fungi</taxon>
        <taxon>Dikarya</taxon>
        <taxon>Ascomycota</taxon>
        <taxon>Pezizomycotina</taxon>
        <taxon>Leotiomycetes</taxon>
        <taxon>Helotiales</taxon>
        <taxon>Sclerotiniaceae</taxon>
        <taxon>Monilinia</taxon>
    </lineage>
</organism>
<dbReference type="EMBL" id="QKRW01000057">
    <property type="protein sequence ID" value="RAL59195.1"/>
    <property type="molecule type" value="Genomic_DNA"/>
</dbReference>
<feature type="region of interest" description="Disordered" evidence="1">
    <location>
        <begin position="1"/>
        <end position="29"/>
    </location>
</feature>
<feature type="compositionally biased region" description="Polar residues" evidence="1">
    <location>
        <begin position="9"/>
        <end position="27"/>
    </location>
</feature>
<comment type="caution">
    <text evidence="2">The sequence shown here is derived from an EMBL/GenBank/DDBJ whole genome shotgun (WGS) entry which is preliminary data.</text>
</comment>
<dbReference type="OrthoDB" id="3552806at2759"/>
<dbReference type="AlphaFoldDB" id="A0A395IFQ8"/>
<evidence type="ECO:0000313" key="2">
    <source>
        <dbReference type="EMBL" id="RAL59195.1"/>
    </source>
</evidence>
<sequence length="421" mass="46028">MARIENHCQNKTQSHSKAEAKNNNPSLQPGDIEIINEVVRVYDAIMKDEDSTPLPHLANSIKLDDRQVIKFFLWGIIEKYGNAFVLIQPVMRPRRDSTGNTNGFLRPVRKVAEAVEKKAAISDEANSENREERMNEVINENATSGANAIGSQVGKKRSRRSKADPSNTFVRRSEVKEEGSSSLSGSSLTDKLDVDTPAANTMNNASNAPLPVERNIGMGGNEQGVLVGGMDEVEDCGGSSGMIYSIVGHTIPRSPPAASDTIANIRNEARLSRPRIRLLLTPEHLRTRQIDMMLISPGSIAPPLIQPGHRNSSLPQYPRAVQMVTCFPPFPPPGTYAQMRTNGGPLSPYHAFMQSNVSSQRIGDGMADSRSTGNAITTTFPPPFNPFYRPTASYRSPYGPLSIPDAINEDRRGSNSKQLPL</sequence>
<feature type="compositionally biased region" description="Polar residues" evidence="1">
    <location>
        <begin position="198"/>
        <end position="207"/>
    </location>
</feature>
<evidence type="ECO:0000256" key="1">
    <source>
        <dbReference type="SAM" id="MobiDB-lite"/>
    </source>
</evidence>